<dbReference type="InterPro" id="IPR001789">
    <property type="entry name" value="Sig_transdc_resp-reg_receiver"/>
</dbReference>
<name>A0A2A7SJG8_BURGA</name>
<protein>
    <submittedName>
        <fullName evidence="4">Response regulator</fullName>
    </submittedName>
</protein>
<dbReference type="Gene3D" id="3.40.50.2300">
    <property type="match status" value="1"/>
</dbReference>
<dbReference type="Pfam" id="PF00072">
    <property type="entry name" value="Response_reg"/>
    <property type="match status" value="1"/>
</dbReference>
<evidence type="ECO:0000313" key="4">
    <source>
        <dbReference type="EMBL" id="PEH43420.1"/>
    </source>
</evidence>
<dbReference type="Proteomes" id="UP000220629">
    <property type="component" value="Unassembled WGS sequence"/>
</dbReference>
<keyword evidence="1 2" id="KW-0597">Phosphoprotein</keyword>
<dbReference type="RefSeq" id="WP_096751726.1">
    <property type="nucleotide sequence ID" value="NZ_CADEPO010000008.1"/>
</dbReference>
<evidence type="ECO:0000313" key="5">
    <source>
        <dbReference type="Proteomes" id="UP000220629"/>
    </source>
</evidence>
<dbReference type="AlphaFoldDB" id="A0A2A7SJG8"/>
<evidence type="ECO:0000256" key="1">
    <source>
        <dbReference type="ARBA" id="ARBA00022553"/>
    </source>
</evidence>
<feature type="domain" description="Response regulatory" evidence="3">
    <location>
        <begin position="3"/>
        <end position="115"/>
    </location>
</feature>
<gene>
    <name evidence="4" type="ORF">CRM94_15385</name>
</gene>
<evidence type="ECO:0000256" key="2">
    <source>
        <dbReference type="PROSITE-ProRule" id="PRU00169"/>
    </source>
</evidence>
<dbReference type="GO" id="GO:0000160">
    <property type="term" value="P:phosphorelay signal transduction system"/>
    <property type="evidence" value="ECO:0007669"/>
    <property type="project" value="InterPro"/>
</dbReference>
<reference evidence="5" key="1">
    <citation type="submission" date="2017-09" db="EMBL/GenBank/DDBJ databases">
        <title>FDA dAtabase for Regulatory Grade micrObial Sequences (FDA-ARGOS): Supporting development and validation of Infectious Disease Dx tests.</title>
        <authorList>
            <person name="Minogue T."/>
            <person name="Wolcott M."/>
            <person name="Wasieloski L."/>
            <person name="Aguilar W."/>
            <person name="Moore D."/>
            <person name="Tallon L."/>
            <person name="Sadzewicz L."/>
            <person name="Ott S."/>
            <person name="Zhao X."/>
            <person name="Nagaraj S."/>
            <person name="Vavikolanu K."/>
            <person name="Aluvathingal J."/>
            <person name="Nadendla S."/>
            <person name="Sichtig H."/>
        </authorList>
    </citation>
    <scope>NUCLEOTIDE SEQUENCE [LARGE SCALE GENOMIC DNA]</scope>
    <source>
        <strain evidence="5">FDAARGOS_390</strain>
    </source>
</reference>
<dbReference type="InterPro" id="IPR011006">
    <property type="entry name" value="CheY-like_superfamily"/>
</dbReference>
<proteinExistence type="predicted"/>
<dbReference type="PROSITE" id="PS50110">
    <property type="entry name" value="RESPONSE_REGULATORY"/>
    <property type="match status" value="1"/>
</dbReference>
<evidence type="ECO:0000259" key="3">
    <source>
        <dbReference type="PROSITE" id="PS50110"/>
    </source>
</evidence>
<feature type="modified residue" description="4-aspartylphosphate" evidence="2">
    <location>
        <position position="52"/>
    </location>
</feature>
<dbReference type="PANTHER" id="PTHR44591">
    <property type="entry name" value="STRESS RESPONSE REGULATOR PROTEIN 1"/>
    <property type="match status" value="1"/>
</dbReference>
<dbReference type="InterPro" id="IPR050595">
    <property type="entry name" value="Bact_response_regulator"/>
</dbReference>
<dbReference type="CDD" id="cd00156">
    <property type="entry name" value="REC"/>
    <property type="match status" value="1"/>
</dbReference>
<organism evidence="4 5">
    <name type="scientific">Burkholderia gladioli</name>
    <name type="common">Pseudomonas marginata</name>
    <name type="synonym">Phytomonas marginata</name>
    <dbReference type="NCBI Taxonomy" id="28095"/>
    <lineage>
        <taxon>Bacteria</taxon>
        <taxon>Pseudomonadati</taxon>
        <taxon>Pseudomonadota</taxon>
        <taxon>Betaproteobacteria</taxon>
        <taxon>Burkholderiales</taxon>
        <taxon>Burkholderiaceae</taxon>
        <taxon>Burkholderia</taxon>
    </lineage>
</organism>
<dbReference type="SUPFAM" id="SSF52172">
    <property type="entry name" value="CheY-like"/>
    <property type="match status" value="1"/>
</dbReference>
<dbReference type="SMART" id="SM00448">
    <property type="entry name" value="REC"/>
    <property type="match status" value="1"/>
</dbReference>
<dbReference type="EMBL" id="PDDY01000001">
    <property type="protein sequence ID" value="PEH43420.1"/>
    <property type="molecule type" value="Genomic_DNA"/>
</dbReference>
<accession>A0A2A7SJG8</accession>
<dbReference type="PANTHER" id="PTHR44591:SF3">
    <property type="entry name" value="RESPONSE REGULATORY DOMAIN-CONTAINING PROTEIN"/>
    <property type="match status" value="1"/>
</dbReference>
<sequence>MKTILIVDDEFDMLTVWRLLLEQCGYAVITASNGAIALDRVRETMPDLIVTDYMMPVMTGAELCAALAREPDWRRIPVILCSAAVEIPVPSGEQVETARKPLSFDTLHGMIRRRLGEVPG</sequence>
<comment type="caution">
    <text evidence="4">The sequence shown here is derived from an EMBL/GenBank/DDBJ whole genome shotgun (WGS) entry which is preliminary data.</text>
</comment>